<protein>
    <submittedName>
        <fullName evidence="2">SprT-like</fullName>
    </submittedName>
</protein>
<gene>
    <name evidence="2" type="ORF">UFOVP273_123</name>
</gene>
<name>A0A6J5LIV1_9CAUD</name>
<feature type="domain" description="SprT-like" evidence="1">
    <location>
        <begin position="36"/>
        <end position="108"/>
    </location>
</feature>
<evidence type="ECO:0000313" key="2">
    <source>
        <dbReference type="EMBL" id="CAB4134504.1"/>
    </source>
</evidence>
<organism evidence="2">
    <name type="scientific">uncultured Caudovirales phage</name>
    <dbReference type="NCBI Taxonomy" id="2100421"/>
    <lineage>
        <taxon>Viruses</taxon>
        <taxon>Duplodnaviria</taxon>
        <taxon>Heunggongvirae</taxon>
        <taxon>Uroviricota</taxon>
        <taxon>Caudoviricetes</taxon>
        <taxon>Peduoviridae</taxon>
        <taxon>Maltschvirus</taxon>
        <taxon>Maltschvirus maltsch</taxon>
    </lineage>
</organism>
<sequence>MFNPSQLINACCDLLAVKKPVEIRLRTHARKSEKGLAGFCEPRFRNKKITGYVIVVNLITVVESDYSLADVIAHEICHCAQFEHGIFDENHHHDKRFQMLCKILEKNLKKLGYPVGKLYNKKVDTD</sequence>
<dbReference type="Pfam" id="PF10263">
    <property type="entry name" value="SprT-like"/>
    <property type="match status" value="1"/>
</dbReference>
<dbReference type="InterPro" id="IPR006640">
    <property type="entry name" value="SprT-like_domain"/>
</dbReference>
<dbReference type="EMBL" id="LR796284">
    <property type="protein sequence ID" value="CAB4134504.1"/>
    <property type="molecule type" value="Genomic_DNA"/>
</dbReference>
<dbReference type="GO" id="GO:0006950">
    <property type="term" value="P:response to stress"/>
    <property type="evidence" value="ECO:0007669"/>
    <property type="project" value="UniProtKB-ARBA"/>
</dbReference>
<proteinExistence type="predicted"/>
<evidence type="ECO:0000259" key="1">
    <source>
        <dbReference type="Pfam" id="PF10263"/>
    </source>
</evidence>
<accession>A0A6J5LIV1</accession>
<reference evidence="2" key="1">
    <citation type="submission" date="2020-04" db="EMBL/GenBank/DDBJ databases">
        <authorList>
            <person name="Chiriac C."/>
            <person name="Salcher M."/>
            <person name="Ghai R."/>
            <person name="Kavagutti S V."/>
        </authorList>
    </citation>
    <scope>NUCLEOTIDE SEQUENCE</scope>
</reference>